<dbReference type="Gene3D" id="3.40.190.290">
    <property type="match status" value="1"/>
</dbReference>
<comment type="similarity">
    <text evidence="1">Belongs to the LysR transcriptional regulatory family.</text>
</comment>
<dbReference type="PANTHER" id="PTHR30537:SF71">
    <property type="entry name" value="TRANSCRIPTIONAL REGULATORY PROTEIN"/>
    <property type="match status" value="1"/>
</dbReference>
<name>A0A3D5N4A9_9PROT</name>
<dbReference type="SUPFAM" id="SSF53850">
    <property type="entry name" value="Periplasmic binding protein-like II"/>
    <property type="match status" value="1"/>
</dbReference>
<evidence type="ECO:0000259" key="5">
    <source>
        <dbReference type="PROSITE" id="PS50931"/>
    </source>
</evidence>
<sequence length="332" mass="37352">MEWLRDNRECATNAFELNSKMEDQLDNRAGEMEAFIRVAELKSFSEAGRKLHLSPSAVSKLVTRIEDRLATRLIVRSTRGLQLTPEGDMYLVRARRVLDEIDDAERAVASGGKAAPSGRLRVNASIAFGLMYVQPLIPAFLERYPDVELDFSLTDGIIDLLEERADIAIRSGALPDSSLKARKLIESHRMVVASPQYIAKHGLPHHPDDLVNHNCLRFNFPLPLNEWAFRSPETGDRLKRTISGNFMCDNGPTMRRMCLSGLGLARLGRFHIQADIKAGNLVEILSDWTPQDEQLIHAMFAGHEHLATRIRAFIDFLVDHIDPMGNGLRHPD</sequence>
<proteinExistence type="inferred from homology"/>
<dbReference type="FunFam" id="3.40.190.290:FF:000001">
    <property type="entry name" value="Transcriptional regulator, LysR family"/>
    <property type="match status" value="1"/>
</dbReference>
<dbReference type="InterPro" id="IPR058163">
    <property type="entry name" value="LysR-type_TF_proteobact-type"/>
</dbReference>
<dbReference type="PANTHER" id="PTHR30537">
    <property type="entry name" value="HTH-TYPE TRANSCRIPTIONAL REGULATOR"/>
    <property type="match status" value="1"/>
</dbReference>
<evidence type="ECO:0000256" key="2">
    <source>
        <dbReference type="ARBA" id="ARBA00023015"/>
    </source>
</evidence>
<dbReference type="EMBL" id="DPOP01000009">
    <property type="protein sequence ID" value="HCW65784.1"/>
    <property type="molecule type" value="Genomic_DNA"/>
</dbReference>
<dbReference type="Pfam" id="PF03466">
    <property type="entry name" value="LysR_substrate"/>
    <property type="match status" value="1"/>
</dbReference>
<dbReference type="FunFam" id="1.10.10.10:FF:000001">
    <property type="entry name" value="LysR family transcriptional regulator"/>
    <property type="match status" value="1"/>
</dbReference>
<protein>
    <submittedName>
        <fullName evidence="6">LysR family transcriptional regulator</fullName>
    </submittedName>
</protein>
<reference evidence="6 7" key="1">
    <citation type="journal article" date="2018" name="Nat. Biotechnol.">
        <title>A standardized bacterial taxonomy based on genome phylogeny substantially revises the tree of life.</title>
        <authorList>
            <person name="Parks D.H."/>
            <person name="Chuvochina M."/>
            <person name="Waite D.W."/>
            <person name="Rinke C."/>
            <person name="Skarshewski A."/>
            <person name="Chaumeil P.A."/>
            <person name="Hugenholtz P."/>
        </authorList>
    </citation>
    <scope>NUCLEOTIDE SEQUENCE [LARGE SCALE GENOMIC DNA]</scope>
    <source>
        <strain evidence="6">UBA9881</strain>
    </source>
</reference>
<dbReference type="InterPro" id="IPR036390">
    <property type="entry name" value="WH_DNA-bd_sf"/>
</dbReference>
<dbReference type="PROSITE" id="PS50931">
    <property type="entry name" value="HTH_LYSR"/>
    <property type="match status" value="1"/>
</dbReference>
<dbReference type="Pfam" id="PF00126">
    <property type="entry name" value="HTH_1"/>
    <property type="match status" value="1"/>
</dbReference>
<evidence type="ECO:0000313" key="7">
    <source>
        <dbReference type="Proteomes" id="UP000264179"/>
    </source>
</evidence>
<keyword evidence="2" id="KW-0805">Transcription regulation</keyword>
<accession>A0A3D5N4A9</accession>
<keyword evidence="4" id="KW-0804">Transcription</keyword>
<dbReference type="GO" id="GO:0006351">
    <property type="term" value="P:DNA-templated transcription"/>
    <property type="evidence" value="ECO:0007669"/>
    <property type="project" value="TreeGrafter"/>
</dbReference>
<evidence type="ECO:0000256" key="4">
    <source>
        <dbReference type="ARBA" id="ARBA00023163"/>
    </source>
</evidence>
<evidence type="ECO:0000313" key="6">
    <source>
        <dbReference type="EMBL" id="HCW65784.1"/>
    </source>
</evidence>
<dbReference type="InterPro" id="IPR000847">
    <property type="entry name" value="LysR_HTH_N"/>
</dbReference>
<dbReference type="InterPro" id="IPR036388">
    <property type="entry name" value="WH-like_DNA-bd_sf"/>
</dbReference>
<dbReference type="GO" id="GO:0003700">
    <property type="term" value="F:DNA-binding transcription factor activity"/>
    <property type="evidence" value="ECO:0007669"/>
    <property type="project" value="InterPro"/>
</dbReference>
<keyword evidence="3" id="KW-0238">DNA-binding</keyword>
<dbReference type="GO" id="GO:0043565">
    <property type="term" value="F:sequence-specific DNA binding"/>
    <property type="evidence" value="ECO:0007669"/>
    <property type="project" value="TreeGrafter"/>
</dbReference>
<dbReference type="Gene3D" id="1.10.10.10">
    <property type="entry name" value="Winged helix-like DNA-binding domain superfamily/Winged helix DNA-binding domain"/>
    <property type="match status" value="1"/>
</dbReference>
<organism evidence="6 7">
    <name type="scientific">Thalassospira lucentensis</name>
    <dbReference type="NCBI Taxonomy" id="168935"/>
    <lineage>
        <taxon>Bacteria</taxon>
        <taxon>Pseudomonadati</taxon>
        <taxon>Pseudomonadota</taxon>
        <taxon>Alphaproteobacteria</taxon>
        <taxon>Rhodospirillales</taxon>
        <taxon>Thalassospiraceae</taxon>
        <taxon>Thalassospira</taxon>
    </lineage>
</organism>
<dbReference type="Proteomes" id="UP000264179">
    <property type="component" value="Unassembled WGS sequence"/>
</dbReference>
<gene>
    <name evidence="6" type="ORF">DHR80_00965</name>
</gene>
<feature type="domain" description="HTH lysR-type" evidence="5">
    <location>
        <begin position="32"/>
        <end position="84"/>
    </location>
</feature>
<dbReference type="SUPFAM" id="SSF46785">
    <property type="entry name" value="Winged helix' DNA-binding domain"/>
    <property type="match status" value="1"/>
</dbReference>
<comment type="caution">
    <text evidence="6">The sequence shown here is derived from an EMBL/GenBank/DDBJ whole genome shotgun (WGS) entry which is preliminary data.</text>
</comment>
<evidence type="ECO:0000256" key="3">
    <source>
        <dbReference type="ARBA" id="ARBA00023125"/>
    </source>
</evidence>
<dbReference type="AlphaFoldDB" id="A0A3D5N4A9"/>
<dbReference type="STRING" id="168935.AUP42_02755"/>
<evidence type="ECO:0000256" key="1">
    <source>
        <dbReference type="ARBA" id="ARBA00009437"/>
    </source>
</evidence>
<dbReference type="InterPro" id="IPR005119">
    <property type="entry name" value="LysR_subst-bd"/>
</dbReference>